<feature type="signal peptide" evidence="4">
    <location>
        <begin position="1"/>
        <end position="20"/>
    </location>
</feature>
<comment type="subcellular location">
    <subcellularLocation>
        <location evidence="1">Host cell</location>
    </subcellularLocation>
    <subcellularLocation>
        <location evidence="2">Secreted</location>
    </subcellularLocation>
</comment>
<evidence type="ECO:0000259" key="5">
    <source>
        <dbReference type="Pfam" id="PF20147"/>
    </source>
</evidence>
<accession>H3G7B2</accession>
<evidence type="ECO:0000313" key="6">
    <source>
        <dbReference type="EnsemblProtists" id="Phyra50500"/>
    </source>
</evidence>
<name>H3G7B2_PHYRM</name>
<dbReference type="HOGENOM" id="CLU_054504_1_0_1"/>
<dbReference type="EnsemblProtists" id="Phyra50500">
    <property type="protein sequence ID" value="Phyra50500"/>
    <property type="gene ID" value="Phyra50500"/>
</dbReference>
<feature type="domain" description="Crinkler effector protein N-terminal" evidence="5">
    <location>
        <begin position="2"/>
        <end position="118"/>
    </location>
</feature>
<proteinExistence type="predicted"/>
<evidence type="ECO:0000313" key="7">
    <source>
        <dbReference type="Proteomes" id="UP000005238"/>
    </source>
</evidence>
<organism evidence="6 7">
    <name type="scientific">Phytophthora ramorum</name>
    <name type="common">Sudden oak death agent</name>
    <dbReference type="NCBI Taxonomy" id="164328"/>
    <lineage>
        <taxon>Eukaryota</taxon>
        <taxon>Sar</taxon>
        <taxon>Stramenopiles</taxon>
        <taxon>Oomycota</taxon>
        <taxon>Peronosporomycetes</taxon>
        <taxon>Peronosporales</taxon>
        <taxon>Peronosporaceae</taxon>
        <taxon>Phytophthora</taxon>
    </lineage>
</organism>
<reference evidence="6" key="2">
    <citation type="submission" date="2015-06" db="UniProtKB">
        <authorList>
            <consortium name="EnsemblProtists"/>
        </authorList>
    </citation>
    <scope>IDENTIFICATION</scope>
    <source>
        <strain evidence="6">Pr102</strain>
    </source>
</reference>
<dbReference type="OMA" id="MERRMEY"/>
<dbReference type="GO" id="GO:0043657">
    <property type="term" value="C:host cell"/>
    <property type="evidence" value="ECO:0007669"/>
    <property type="project" value="UniProtKB-SubCell"/>
</dbReference>
<dbReference type="GO" id="GO:0005576">
    <property type="term" value="C:extracellular region"/>
    <property type="evidence" value="ECO:0007669"/>
    <property type="project" value="UniProtKB-SubCell"/>
</dbReference>
<feature type="chain" id="PRO_5003586118" description="Crinkler effector protein N-terminal domain-containing protein" evidence="4">
    <location>
        <begin position="21"/>
        <end position="434"/>
    </location>
</feature>
<keyword evidence="3" id="KW-0964">Secreted</keyword>
<sequence>MVKLFCAIVGVAGSAFSVRADESDSVYDLKKVIKGENPAIITCDAKDLQVFLAKTEGGAWLSSLTEDVKKLKKGEKTALIEALMEEDLELQAEDSLKDVLEENHLPTPLSRQIHVLVVVPVLVVEDGAWSPKDLSTVDPQLGEIVETRVNKVFEDRDKKRSVYSLSDLHTEHRYKMAKKMRLADDYITFEEPSPSPNTRILPYTWLDAPEGADNQRAEYMTYLKTHLKTVLEEKDLSLLDVAKNQTVLSIIDPRLPFGMRGTTDVLLVDRRSIQHREPLAGVRMVVELKKKVEQHHKPEAFGELVSASLKAPLNCTPIALLTDLNDQWHFSWFNEKKVLTHISIVHPENAFDFIAAAVAEPASSKPFSVPFIGRELTKFKIDDFLPMPDDGADEMMERYELMADVVEPEFLMERRMEYARQLVQSMPMYAHMYT</sequence>
<dbReference type="InParanoid" id="H3G7B2"/>
<dbReference type="AlphaFoldDB" id="H3G7B2"/>
<dbReference type="VEuPathDB" id="FungiDB:KRP23_11472"/>
<evidence type="ECO:0000256" key="2">
    <source>
        <dbReference type="ARBA" id="ARBA00004613"/>
    </source>
</evidence>
<evidence type="ECO:0000256" key="3">
    <source>
        <dbReference type="ARBA" id="ARBA00022525"/>
    </source>
</evidence>
<keyword evidence="4" id="KW-0732">Signal</keyword>
<reference evidence="7" key="1">
    <citation type="journal article" date="2006" name="Science">
        <title>Phytophthora genome sequences uncover evolutionary origins and mechanisms of pathogenesis.</title>
        <authorList>
            <person name="Tyler B.M."/>
            <person name="Tripathy S."/>
            <person name="Zhang X."/>
            <person name="Dehal P."/>
            <person name="Jiang R.H."/>
            <person name="Aerts A."/>
            <person name="Arredondo F.D."/>
            <person name="Baxter L."/>
            <person name="Bensasson D."/>
            <person name="Beynon J.L."/>
            <person name="Chapman J."/>
            <person name="Damasceno C.M."/>
            <person name="Dorrance A.E."/>
            <person name="Dou D."/>
            <person name="Dickerman A.W."/>
            <person name="Dubchak I.L."/>
            <person name="Garbelotto M."/>
            <person name="Gijzen M."/>
            <person name="Gordon S.G."/>
            <person name="Govers F."/>
            <person name="Grunwald N.J."/>
            <person name="Huang W."/>
            <person name="Ivors K.L."/>
            <person name="Jones R.W."/>
            <person name="Kamoun S."/>
            <person name="Krampis K."/>
            <person name="Lamour K.H."/>
            <person name="Lee M.K."/>
            <person name="McDonald W.H."/>
            <person name="Medina M."/>
            <person name="Meijer H.J."/>
            <person name="Nordberg E.K."/>
            <person name="Maclean D.J."/>
            <person name="Ospina-Giraldo M.D."/>
            <person name="Morris P.F."/>
            <person name="Phuntumart V."/>
            <person name="Putnam N.H."/>
            <person name="Rash S."/>
            <person name="Rose J.K."/>
            <person name="Sakihama Y."/>
            <person name="Salamov A.A."/>
            <person name="Savidor A."/>
            <person name="Scheuring C.F."/>
            <person name="Smith B.M."/>
            <person name="Sobral B.W."/>
            <person name="Terry A."/>
            <person name="Torto-Alalibo T.A."/>
            <person name="Win J."/>
            <person name="Xu Z."/>
            <person name="Zhang H."/>
            <person name="Grigoriev I.V."/>
            <person name="Rokhsar D.S."/>
            <person name="Boore J.L."/>
        </authorList>
    </citation>
    <scope>NUCLEOTIDE SEQUENCE [LARGE SCALE GENOMIC DNA]</scope>
    <source>
        <strain evidence="7">Pr102</strain>
    </source>
</reference>
<dbReference type="InterPro" id="IPR045379">
    <property type="entry name" value="Crinkler_N"/>
</dbReference>
<dbReference type="Pfam" id="PF20147">
    <property type="entry name" value="Crinkler"/>
    <property type="match status" value="1"/>
</dbReference>
<evidence type="ECO:0000256" key="1">
    <source>
        <dbReference type="ARBA" id="ARBA00004340"/>
    </source>
</evidence>
<dbReference type="Proteomes" id="UP000005238">
    <property type="component" value="Unassembled WGS sequence"/>
</dbReference>
<dbReference type="eggNOG" id="ENOG502SG8A">
    <property type="taxonomic scope" value="Eukaryota"/>
</dbReference>
<protein>
    <recommendedName>
        <fullName evidence="5">Crinkler effector protein N-terminal domain-containing protein</fullName>
    </recommendedName>
</protein>
<dbReference type="EMBL" id="DS566050">
    <property type="status" value="NOT_ANNOTATED_CDS"/>
    <property type="molecule type" value="Genomic_DNA"/>
</dbReference>
<evidence type="ECO:0000256" key="4">
    <source>
        <dbReference type="SAM" id="SignalP"/>
    </source>
</evidence>
<keyword evidence="7" id="KW-1185">Reference proteome</keyword>
<dbReference type="VEuPathDB" id="FungiDB:KRP22_8606"/>